<dbReference type="InterPro" id="IPR023346">
    <property type="entry name" value="Lysozyme-like_dom_sf"/>
</dbReference>
<protein>
    <recommendedName>
        <fullName evidence="3">Phospholipase</fullName>
    </recommendedName>
</protein>
<name>A0A3M8AGR2_9MICO</name>
<dbReference type="Proteomes" id="UP000275048">
    <property type="component" value="Unassembled WGS sequence"/>
</dbReference>
<accession>A0A3M8AGR2</accession>
<evidence type="ECO:0000313" key="1">
    <source>
        <dbReference type="EMBL" id="RNB50259.1"/>
    </source>
</evidence>
<dbReference type="InterPro" id="IPR006311">
    <property type="entry name" value="TAT_signal"/>
</dbReference>
<reference evidence="1 2" key="1">
    <citation type="submission" date="2018-10" db="EMBL/GenBank/DDBJ databases">
        <title>Isolation, diversity and antibacterial activity of antinobacteria from the wheat rhizosphere soil.</title>
        <authorList>
            <person name="Sun T."/>
        </authorList>
    </citation>
    <scope>NUCLEOTIDE SEQUENCE [LARGE SCALE GENOMIC DNA]</scope>
    <source>
        <strain evidence="1 2">SJ-23</strain>
    </source>
</reference>
<keyword evidence="2" id="KW-1185">Reference proteome</keyword>
<evidence type="ECO:0000313" key="2">
    <source>
        <dbReference type="Proteomes" id="UP000275048"/>
    </source>
</evidence>
<proteinExistence type="predicted"/>
<dbReference type="AlphaFoldDB" id="A0A3M8AGR2"/>
<dbReference type="EMBL" id="RHHB01000010">
    <property type="protein sequence ID" value="RNB50259.1"/>
    <property type="molecule type" value="Genomic_DNA"/>
</dbReference>
<comment type="caution">
    <text evidence="1">The sequence shown here is derived from an EMBL/GenBank/DDBJ whole genome shotgun (WGS) entry which is preliminary data.</text>
</comment>
<dbReference type="SUPFAM" id="SSF53955">
    <property type="entry name" value="Lysozyme-like"/>
    <property type="match status" value="1"/>
</dbReference>
<sequence length="249" mass="25922">MRRIGRRRLAAGAAVLAVGVVAGTGFTLQSALASQDRIAQTAALTEATGLRHDQLGAYASIAEAKTRAQAEDTLTLASDTLAQVETKVDAGALAASVASLGDYKTLPIDTVVELTQQTRAETAKAMEAAEAHDRAEAERAAAQARANTPDGARATARDLAASNYGWGDDQFQCLDQLWTKESGWNYLAVNSSSGATGIPQALPGDKMATAGSDWATNAATQVAWGLGYIASAYGTPCSAWGHSQSVNWY</sequence>
<organism evidence="1 2">
    <name type="scientific">Agromyces tardus</name>
    <dbReference type="NCBI Taxonomy" id="2583849"/>
    <lineage>
        <taxon>Bacteria</taxon>
        <taxon>Bacillati</taxon>
        <taxon>Actinomycetota</taxon>
        <taxon>Actinomycetes</taxon>
        <taxon>Micrococcales</taxon>
        <taxon>Microbacteriaceae</taxon>
        <taxon>Agromyces</taxon>
    </lineage>
</organism>
<dbReference type="PROSITE" id="PS51318">
    <property type="entry name" value="TAT"/>
    <property type="match status" value="1"/>
</dbReference>
<dbReference type="OrthoDB" id="9766277at2"/>
<evidence type="ECO:0008006" key="3">
    <source>
        <dbReference type="Google" id="ProtNLM"/>
    </source>
</evidence>
<gene>
    <name evidence="1" type="ORF">EDM22_08140</name>
</gene>